<evidence type="ECO:0000259" key="1">
    <source>
        <dbReference type="Pfam" id="PF11926"/>
    </source>
</evidence>
<dbReference type="EMBL" id="EQ973777">
    <property type="protein sequence ID" value="EEF49744.1"/>
    <property type="molecule type" value="Genomic_DNA"/>
</dbReference>
<dbReference type="Proteomes" id="UP000008311">
    <property type="component" value="Unassembled WGS sequence"/>
</dbReference>
<name>B9REX3_RICCO</name>
<gene>
    <name evidence="2" type="ORF">RCOM_1429580</name>
</gene>
<dbReference type="InterPro" id="IPR024593">
    <property type="entry name" value="DUF3444"/>
</dbReference>
<evidence type="ECO:0000313" key="2">
    <source>
        <dbReference type="EMBL" id="EEF49744.1"/>
    </source>
</evidence>
<feature type="domain" description="DUF3444" evidence="1">
    <location>
        <begin position="7"/>
        <end position="78"/>
    </location>
</feature>
<dbReference type="STRING" id="3988.B9REX3"/>
<dbReference type="PANTHER" id="PTHR45089:SF42">
    <property type="entry name" value="J DOMAIN-CONTAINING PROTEIN"/>
    <property type="match status" value="1"/>
</dbReference>
<dbReference type="Pfam" id="PF11926">
    <property type="entry name" value="DUF3444"/>
    <property type="match status" value="1"/>
</dbReference>
<dbReference type="AlphaFoldDB" id="B9REX3"/>
<reference evidence="3" key="1">
    <citation type="journal article" date="2010" name="Nat. Biotechnol.">
        <title>Draft genome sequence of the oilseed species Ricinus communis.</title>
        <authorList>
            <person name="Chan A.P."/>
            <person name="Crabtree J."/>
            <person name="Zhao Q."/>
            <person name="Lorenzi H."/>
            <person name="Orvis J."/>
            <person name="Puiu D."/>
            <person name="Melake-Berhan A."/>
            <person name="Jones K.M."/>
            <person name="Redman J."/>
            <person name="Chen G."/>
            <person name="Cahoon E.B."/>
            <person name="Gedil M."/>
            <person name="Stanke M."/>
            <person name="Haas B.J."/>
            <person name="Wortman J.R."/>
            <person name="Fraser-Liggett C.M."/>
            <person name="Ravel J."/>
            <person name="Rabinowicz P.D."/>
        </authorList>
    </citation>
    <scope>NUCLEOTIDE SEQUENCE [LARGE SCALE GENOMIC DNA]</scope>
    <source>
        <strain evidence="3">cv. Hale</strain>
    </source>
</reference>
<accession>B9REX3</accession>
<sequence length="94" mass="10461">MEFGFRKHRSRYQFEFVEVRTDFTEGIGIGIAYLGKVKGFVSTFQQANCDGVLSFCIRPSKLYRFSHPVPSVRISGKEGKGVPAGSFGFDTTAL</sequence>
<protein>
    <recommendedName>
        <fullName evidence="1">DUF3444 domain-containing protein</fullName>
    </recommendedName>
</protein>
<evidence type="ECO:0000313" key="3">
    <source>
        <dbReference type="Proteomes" id="UP000008311"/>
    </source>
</evidence>
<dbReference type="InParanoid" id="B9REX3"/>
<keyword evidence="3" id="KW-1185">Reference proteome</keyword>
<proteinExistence type="predicted"/>
<organism evidence="2 3">
    <name type="scientific">Ricinus communis</name>
    <name type="common">Castor bean</name>
    <dbReference type="NCBI Taxonomy" id="3988"/>
    <lineage>
        <taxon>Eukaryota</taxon>
        <taxon>Viridiplantae</taxon>
        <taxon>Streptophyta</taxon>
        <taxon>Embryophyta</taxon>
        <taxon>Tracheophyta</taxon>
        <taxon>Spermatophyta</taxon>
        <taxon>Magnoliopsida</taxon>
        <taxon>eudicotyledons</taxon>
        <taxon>Gunneridae</taxon>
        <taxon>Pentapetalae</taxon>
        <taxon>rosids</taxon>
        <taxon>fabids</taxon>
        <taxon>Malpighiales</taxon>
        <taxon>Euphorbiaceae</taxon>
        <taxon>Acalyphoideae</taxon>
        <taxon>Acalypheae</taxon>
        <taxon>Ricinus</taxon>
    </lineage>
</organism>
<dbReference type="PANTHER" id="PTHR45089">
    <property type="entry name" value="DNAJ HEAT SHOCK AMINO-TERMINAL DOMAIN PROTEIN-RELATED"/>
    <property type="match status" value="1"/>
</dbReference>